<name>A0A6J2YE90_SITOR</name>
<evidence type="ECO:0000256" key="2">
    <source>
        <dbReference type="ARBA" id="ARBA00006533"/>
    </source>
</evidence>
<comment type="similarity">
    <text evidence="2">Belongs to the CND3 (condensin subunit 3) family.</text>
</comment>
<dbReference type="Proteomes" id="UP000504635">
    <property type="component" value="Unplaced"/>
</dbReference>
<evidence type="ECO:0000256" key="5">
    <source>
        <dbReference type="ARBA" id="ARBA00022776"/>
    </source>
</evidence>
<dbReference type="InterPro" id="IPR027165">
    <property type="entry name" value="CND3"/>
</dbReference>
<evidence type="ECO:0000259" key="8">
    <source>
        <dbReference type="Pfam" id="PF12719"/>
    </source>
</evidence>
<evidence type="ECO:0000313" key="9">
    <source>
        <dbReference type="Proteomes" id="UP000504635"/>
    </source>
</evidence>
<sequence length="855" mass="98182">MSSSRNMTETEDINDENLDYLIHTISEILTASQVTKACHQRNVSQLSKLLETTDVDLFFKAFQYPLCKVLKTDIKAKNPFCDRLVEFLGLFLSHEYRFENEIINEDSLFYKAFKYLLEASQCVDEGIRYKASQTISCLFDNLVGKDINEEIITDLESVFLERLYDSKTAIRLLAIRILYRLQDPDDPENSICNDFLSIIKGDGQARVRELCIEKIILNKESIERLIKRTRDIDTKVRLMAFKKLSNVLRCISISDRRTILISGIFDLSEIIQNYIYTGFLNAWLQSFNYEILDLMESVRLDGDQRDITETENLFKHILTKFYFKSRSLQETKDVLNLNKDKIIPYENLNWETISFWKLFVEFLKENEKFEDEVENVIPEVAYFMTYIKGFLETNDYADNFIEKQFILNQLFHMLKFYDYSDPPTRQSLNKLVSYALKKFDFVDEVVEEIIDCLKLSIPDAELRSRFACEIISDLLYPVDVEQAVVLENQREVKLAKLKTDIIVLQGEQQDAVAKTDYLEAGRLKEKIDYLNVQLSNLKNEAVRSASEEVKKKTDLLTVNNCLNIAFGILRTLGIAAYQAGEECDMQLLIVCIGAVVDLIRIYGADLIAEPDQDQLSDSVNEEHRQIFSGGTSLTQLIQGLVDLMDDSQYEIQEIAGKGLCQLILNERIHSSSLLCKLILKWCNPADEDEPETEPLRQLIAYTLGKIPYLSRNLEQLKDAFLLTVRILVSAPKTSPLSEVDIDNVVKFMLALCDSSPIGPHLHSGIARDLCSHMLSKPNSKLNLVYSKILTTLNIPEDPALREDLLDSCETIMEETSTKKVLANLTKFRASLVVPIVEECNTRKTTSVDEVLEIEE</sequence>
<dbReference type="PANTHER" id="PTHR14418">
    <property type="entry name" value="CONDENSIN COMPLEX SUBUNIT 3-RELATED"/>
    <property type="match status" value="1"/>
</dbReference>
<dbReference type="GO" id="GO:0000793">
    <property type="term" value="C:condensed chromosome"/>
    <property type="evidence" value="ECO:0007669"/>
    <property type="project" value="TreeGrafter"/>
</dbReference>
<dbReference type="GeneID" id="115887013"/>
<dbReference type="GO" id="GO:0007076">
    <property type="term" value="P:mitotic chromosome condensation"/>
    <property type="evidence" value="ECO:0007669"/>
    <property type="project" value="InterPro"/>
</dbReference>
<protein>
    <submittedName>
        <fullName evidence="10">Condensin complex subunit 3-like isoform X2</fullName>
    </submittedName>
</protein>
<keyword evidence="6" id="KW-0226">DNA condensation</keyword>
<proteinExistence type="inferred from homology"/>
<accession>A0A6J2YE90</accession>
<dbReference type="RefSeq" id="XP_030762203.1">
    <property type="nucleotide sequence ID" value="XM_030906343.1"/>
</dbReference>
<reference evidence="10" key="1">
    <citation type="submission" date="2025-08" db="UniProtKB">
        <authorList>
            <consortium name="RefSeq"/>
        </authorList>
    </citation>
    <scope>IDENTIFICATION</scope>
    <source>
        <tissue evidence="10">Gonads</tissue>
    </source>
</reference>
<evidence type="ECO:0000256" key="1">
    <source>
        <dbReference type="ARBA" id="ARBA00004286"/>
    </source>
</evidence>
<dbReference type="Pfam" id="PF12719">
    <property type="entry name" value="Cnd3"/>
    <property type="match status" value="1"/>
</dbReference>
<dbReference type="AlphaFoldDB" id="A0A6J2YE90"/>
<dbReference type="InterPro" id="IPR011989">
    <property type="entry name" value="ARM-like"/>
</dbReference>
<keyword evidence="5" id="KW-0498">Mitosis</keyword>
<dbReference type="PANTHER" id="PTHR14418:SF5">
    <property type="entry name" value="CONDENSIN COMPLEX SUBUNIT 3"/>
    <property type="match status" value="1"/>
</dbReference>
<evidence type="ECO:0000256" key="3">
    <source>
        <dbReference type="ARBA" id="ARBA00022454"/>
    </source>
</evidence>
<comment type="subcellular location">
    <subcellularLocation>
        <location evidence="1">Chromosome</location>
    </subcellularLocation>
</comment>
<keyword evidence="9" id="KW-1185">Reference proteome</keyword>
<evidence type="ECO:0000313" key="10">
    <source>
        <dbReference type="RefSeq" id="XP_030762203.1"/>
    </source>
</evidence>
<dbReference type="GO" id="GO:0000796">
    <property type="term" value="C:condensin complex"/>
    <property type="evidence" value="ECO:0007669"/>
    <property type="project" value="InterPro"/>
</dbReference>
<dbReference type="SUPFAM" id="SSF48371">
    <property type="entry name" value="ARM repeat"/>
    <property type="match status" value="1"/>
</dbReference>
<evidence type="ECO:0000256" key="6">
    <source>
        <dbReference type="ARBA" id="ARBA00023067"/>
    </source>
</evidence>
<dbReference type="InterPro" id="IPR025977">
    <property type="entry name" value="Cnd3_C"/>
</dbReference>
<dbReference type="GO" id="GO:0051301">
    <property type="term" value="P:cell division"/>
    <property type="evidence" value="ECO:0007669"/>
    <property type="project" value="UniProtKB-KW"/>
</dbReference>
<keyword evidence="4" id="KW-0132">Cell division</keyword>
<keyword evidence="7" id="KW-0131">Cell cycle</keyword>
<evidence type="ECO:0000256" key="4">
    <source>
        <dbReference type="ARBA" id="ARBA00022618"/>
    </source>
</evidence>
<dbReference type="GO" id="GO:0005737">
    <property type="term" value="C:cytoplasm"/>
    <property type="evidence" value="ECO:0007669"/>
    <property type="project" value="TreeGrafter"/>
</dbReference>
<evidence type="ECO:0000256" key="7">
    <source>
        <dbReference type="ARBA" id="ARBA00023306"/>
    </source>
</evidence>
<dbReference type="Gene3D" id="1.25.10.10">
    <property type="entry name" value="Leucine-rich Repeat Variant"/>
    <property type="match status" value="1"/>
</dbReference>
<keyword evidence="3" id="KW-0158">Chromosome</keyword>
<organism evidence="9 10">
    <name type="scientific">Sitophilus oryzae</name>
    <name type="common">Rice weevil</name>
    <name type="synonym">Curculio oryzae</name>
    <dbReference type="NCBI Taxonomy" id="7048"/>
    <lineage>
        <taxon>Eukaryota</taxon>
        <taxon>Metazoa</taxon>
        <taxon>Ecdysozoa</taxon>
        <taxon>Arthropoda</taxon>
        <taxon>Hexapoda</taxon>
        <taxon>Insecta</taxon>
        <taxon>Pterygota</taxon>
        <taxon>Neoptera</taxon>
        <taxon>Endopterygota</taxon>
        <taxon>Coleoptera</taxon>
        <taxon>Polyphaga</taxon>
        <taxon>Cucujiformia</taxon>
        <taxon>Curculionidae</taxon>
        <taxon>Dryophthorinae</taxon>
        <taxon>Sitophilus</taxon>
    </lineage>
</organism>
<gene>
    <name evidence="10" type="primary">LOC115887013</name>
</gene>
<dbReference type="OrthoDB" id="27187at2759"/>
<dbReference type="InterPro" id="IPR016024">
    <property type="entry name" value="ARM-type_fold"/>
</dbReference>
<feature type="domain" description="Nuclear condensin complex subunit 3 C-terminal" evidence="8">
    <location>
        <begin position="584"/>
        <end position="794"/>
    </location>
</feature>